<accession>A0ABU8XQE6</accession>
<comment type="similarity">
    <text evidence="2 5">Belongs to the trans-sulfuration enzymes family.</text>
</comment>
<comment type="caution">
    <text evidence="6">The sequence shown here is derived from an EMBL/GenBank/DDBJ whole genome shotgun (WGS) entry which is preliminary data.</text>
</comment>
<keyword evidence="7" id="KW-1185">Reference proteome</keyword>
<dbReference type="GO" id="GO:0003961">
    <property type="term" value="F:O-acetylhomoserine aminocarboxypropyltransferase activity"/>
    <property type="evidence" value="ECO:0007669"/>
    <property type="project" value="UniProtKB-EC"/>
</dbReference>
<keyword evidence="3 6" id="KW-0808">Transferase</keyword>
<dbReference type="Gene3D" id="3.90.1150.10">
    <property type="entry name" value="Aspartate Aminotransferase, domain 1"/>
    <property type="match status" value="1"/>
</dbReference>
<dbReference type="EMBL" id="JBBLZC010000008">
    <property type="protein sequence ID" value="MEK0083436.1"/>
    <property type="molecule type" value="Genomic_DNA"/>
</dbReference>
<proteinExistence type="inferred from homology"/>
<sequence length="431" mass="45454">MDPKFLDPMTLALHAGQVPDPVTGARAVPIHQTTSYVFRDTEHAAGLFNLERAGHLYSRISNPTVAVLEERVAALEGGVAAVATASGQAALHLAIATLMGAGSHIVAARNLYGGSVNLLRLTLPRFGIETTFVDPREPASFAAAIRPETRLVYAETLGNPGLEVLNLPAVAEVAHAHGLPLVVDNTFLTPHLCRPLDHGADIVIHSATKWLGGHGVAIGGVVVDGGRFDWQAVPGRFPTMTEPYPGYAGLAFAESFGPCAFAARARAEGLRDFGACMSPQNAFYLLLGIETLPLRMERHVANTAAVLDFLSGHPAVAYVVHPSRHDHPDHALARRLLPKGAGSIVSFGVKGGRAAGARFIEACRLASHLANVGDAKTLVIHPASTTHLQLGEEQLAAVGLKDDMIRLSVGLEAPSDIVADLDRALRASQKA</sequence>
<comment type="cofactor">
    <cofactor evidence="1 5">
        <name>pyridoxal 5'-phosphate</name>
        <dbReference type="ChEBI" id="CHEBI:597326"/>
    </cofactor>
</comment>
<dbReference type="Pfam" id="PF01053">
    <property type="entry name" value="Cys_Met_Meta_PP"/>
    <property type="match status" value="1"/>
</dbReference>
<keyword evidence="4 5" id="KW-0663">Pyridoxal phosphate</keyword>
<dbReference type="Gene3D" id="3.40.640.10">
    <property type="entry name" value="Type I PLP-dependent aspartate aminotransferase-like (Major domain)"/>
    <property type="match status" value="1"/>
</dbReference>
<dbReference type="PANTHER" id="PTHR43797:SF2">
    <property type="entry name" value="HOMOCYSTEINE_CYSTEINE SYNTHASE"/>
    <property type="match status" value="1"/>
</dbReference>
<dbReference type="NCBIfam" id="TIGR01326">
    <property type="entry name" value="OAH_OAS_sulfhy"/>
    <property type="match status" value="1"/>
</dbReference>
<dbReference type="InterPro" id="IPR015422">
    <property type="entry name" value="PyrdxlP-dep_Trfase_small"/>
</dbReference>
<dbReference type="PANTHER" id="PTHR43797">
    <property type="entry name" value="HOMOCYSTEINE/CYSTEINE SYNTHASE"/>
    <property type="match status" value="1"/>
</dbReference>
<dbReference type="PIRSF" id="PIRSF001434">
    <property type="entry name" value="CGS"/>
    <property type="match status" value="1"/>
</dbReference>
<evidence type="ECO:0000256" key="5">
    <source>
        <dbReference type="RuleBase" id="RU362118"/>
    </source>
</evidence>
<name>A0ABU8XQE6_9PROT</name>
<dbReference type="InterPro" id="IPR000277">
    <property type="entry name" value="Cys/Met-Metab_PyrdxlP-dep_enz"/>
</dbReference>
<evidence type="ECO:0000256" key="2">
    <source>
        <dbReference type="ARBA" id="ARBA00009077"/>
    </source>
</evidence>
<dbReference type="InterPro" id="IPR006235">
    <property type="entry name" value="OAc-hSer/O-AcSer_sulfhydrylase"/>
</dbReference>
<evidence type="ECO:0000313" key="6">
    <source>
        <dbReference type="EMBL" id="MEK0083436.1"/>
    </source>
</evidence>
<dbReference type="CDD" id="cd00614">
    <property type="entry name" value="CGS_like"/>
    <property type="match status" value="1"/>
</dbReference>
<evidence type="ECO:0000256" key="4">
    <source>
        <dbReference type="ARBA" id="ARBA00022898"/>
    </source>
</evidence>
<dbReference type="NCBIfam" id="NF006004">
    <property type="entry name" value="PRK08134.1"/>
    <property type="match status" value="1"/>
</dbReference>
<evidence type="ECO:0000256" key="1">
    <source>
        <dbReference type="ARBA" id="ARBA00001933"/>
    </source>
</evidence>
<dbReference type="InterPro" id="IPR015421">
    <property type="entry name" value="PyrdxlP-dep_Trfase_major"/>
</dbReference>
<protein>
    <submittedName>
        <fullName evidence="6">O-acetylhomoserine aminocarboxypropyltransferase</fullName>
        <ecNumber evidence="6">2.5.1.49</ecNumber>
    </submittedName>
</protein>
<organism evidence="6 7">
    <name type="scientific">Benzoatithermus flavus</name>
    <dbReference type="NCBI Taxonomy" id="3108223"/>
    <lineage>
        <taxon>Bacteria</taxon>
        <taxon>Pseudomonadati</taxon>
        <taxon>Pseudomonadota</taxon>
        <taxon>Alphaproteobacteria</taxon>
        <taxon>Geminicoccales</taxon>
        <taxon>Geminicoccaceae</taxon>
        <taxon>Benzoatithermus</taxon>
    </lineage>
</organism>
<dbReference type="PROSITE" id="PS00868">
    <property type="entry name" value="CYS_MET_METAB_PP"/>
    <property type="match status" value="1"/>
</dbReference>
<evidence type="ECO:0000256" key="3">
    <source>
        <dbReference type="ARBA" id="ARBA00022679"/>
    </source>
</evidence>
<evidence type="ECO:0000313" key="7">
    <source>
        <dbReference type="Proteomes" id="UP001375743"/>
    </source>
</evidence>
<dbReference type="InterPro" id="IPR015424">
    <property type="entry name" value="PyrdxlP-dep_Trfase"/>
</dbReference>
<dbReference type="EC" id="2.5.1.49" evidence="6"/>
<dbReference type="InterPro" id="IPR054542">
    <property type="entry name" value="Cys_met_metab_PP"/>
</dbReference>
<dbReference type="SUPFAM" id="SSF53383">
    <property type="entry name" value="PLP-dependent transferases"/>
    <property type="match status" value="1"/>
</dbReference>
<reference evidence="6 7" key="1">
    <citation type="submission" date="2024-01" db="EMBL/GenBank/DDBJ databases">
        <title>Multi-omics insights into the function and evolution of sodium benzoate biodegradation pathways in Benzoatithermus flavus gen. nov., sp. nov. from hot spring.</title>
        <authorList>
            <person name="Hu C.-J."/>
            <person name="Li W.-J."/>
        </authorList>
    </citation>
    <scope>NUCLEOTIDE SEQUENCE [LARGE SCALE GENOMIC DNA]</scope>
    <source>
        <strain evidence="6 7">SYSU G07066</strain>
    </source>
</reference>
<dbReference type="Proteomes" id="UP001375743">
    <property type="component" value="Unassembled WGS sequence"/>
</dbReference>
<gene>
    <name evidence="6" type="ORF">U1T56_09760</name>
</gene>
<dbReference type="RefSeq" id="WP_418159285.1">
    <property type="nucleotide sequence ID" value="NZ_JBBLZC010000008.1"/>
</dbReference>